<keyword evidence="2" id="KW-1185">Reference proteome</keyword>
<dbReference type="SUPFAM" id="SSF50814">
    <property type="entry name" value="Lipocalins"/>
    <property type="match status" value="1"/>
</dbReference>
<reference evidence="1" key="1">
    <citation type="submission" date="2023-03" db="EMBL/GenBank/DDBJ databases">
        <title>Massive genome expansion in bonnet fungi (Mycena s.s.) driven by repeated elements and novel gene families across ecological guilds.</title>
        <authorList>
            <consortium name="Lawrence Berkeley National Laboratory"/>
            <person name="Harder C.B."/>
            <person name="Miyauchi S."/>
            <person name="Viragh M."/>
            <person name="Kuo A."/>
            <person name="Thoen E."/>
            <person name="Andreopoulos B."/>
            <person name="Lu D."/>
            <person name="Skrede I."/>
            <person name="Drula E."/>
            <person name="Henrissat B."/>
            <person name="Morin E."/>
            <person name="Kohler A."/>
            <person name="Barry K."/>
            <person name="LaButti K."/>
            <person name="Morin E."/>
            <person name="Salamov A."/>
            <person name="Lipzen A."/>
            <person name="Mereny Z."/>
            <person name="Hegedus B."/>
            <person name="Baldrian P."/>
            <person name="Stursova M."/>
            <person name="Weitz H."/>
            <person name="Taylor A."/>
            <person name="Grigoriev I.V."/>
            <person name="Nagy L.G."/>
            <person name="Martin F."/>
            <person name="Kauserud H."/>
        </authorList>
    </citation>
    <scope>NUCLEOTIDE SEQUENCE</scope>
    <source>
        <strain evidence="1">9284</strain>
    </source>
</reference>
<sequence length="175" mass="20017">MLPDIFTHTPLHPSFTHDVLDTHLIYDYDAADSQGNPQKWRYELWFFSANRVVYAVPEGPMKGRQNYQTCCYQCIRPGKIWQCNFLEETGTFVSLIWDIPGKTITSAAAFSKGHWECPAEAQGDKRNPEDFARRRELVELGIQTERMVMAEQARVLQQFKGAGCLKPIAPDAVTF</sequence>
<dbReference type="GO" id="GO:0016831">
    <property type="term" value="F:carboxy-lyase activity"/>
    <property type="evidence" value="ECO:0007669"/>
    <property type="project" value="InterPro"/>
</dbReference>
<dbReference type="PANTHER" id="PTHR40087:SF1">
    <property type="entry name" value="PHENOLIC ACID DECARBOXYLASE PADC"/>
    <property type="match status" value="1"/>
</dbReference>
<gene>
    <name evidence="1" type="ORF">FB45DRAFT_1065191</name>
</gene>
<evidence type="ECO:0000313" key="2">
    <source>
        <dbReference type="Proteomes" id="UP001221142"/>
    </source>
</evidence>
<proteinExistence type="predicted"/>
<dbReference type="PANTHER" id="PTHR40087">
    <property type="entry name" value="PHENOLIC ACID DECARBOXYLASE PADC"/>
    <property type="match status" value="1"/>
</dbReference>
<organism evidence="1 2">
    <name type="scientific">Roridomyces roridus</name>
    <dbReference type="NCBI Taxonomy" id="1738132"/>
    <lineage>
        <taxon>Eukaryota</taxon>
        <taxon>Fungi</taxon>
        <taxon>Dikarya</taxon>
        <taxon>Basidiomycota</taxon>
        <taxon>Agaricomycotina</taxon>
        <taxon>Agaricomycetes</taxon>
        <taxon>Agaricomycetidae</taxon>
        <taxon>Agaricales</taxon>
        <taxon>Marasmiineae</taxon>
        <taxon>Mycenaceae</taxon>
        <taxon>Roridomyces</taxon>
    </lineage>
</organism>
<comment type="caution">
    <text evidence="1">The sequence shown here is derived from an EMBL/GenBank/DDBJ whole genome shotgun (WGS) entry which is preliminary data.</text>
</comment>
<dbReference type="EMBL" id="JARKIF010000029">
    <property type="protein sequence ID" value="KAJ7613077.1"/>
    <property type="molecule type" value="Genomic_DNA"/>
</dbReference>
<protein>
    <submittedName>
        <fullName evidence="1">Calycin-like protein</fullName>
    </submittedName>
</protein>
<evidence type="ECO:0000313" key="1">
    <source>
        <dbReference type="EMBL" id="KAJ7613077.1"/>
    </source>
</evidence>
<name>A0AAD7B7Q5_9AGAR</name>
<accession>A0AAD7B7Q5</accession>
<dbReference type="Gene3D" id="2.40.128.20">
    <property type="match status" value="1"/>
</dbReference>
<dbReference type="InterPro" id="IPR012674">
    <property type="entry name" value="Calycin"/>
</dbReference>
<dbReference type="Proteomes" id="UP001221142">
    <property type="component" value="Unassembled WGS sequence"/>
</dbReference>
<dbReference type="InterPro" id="IPR008729">
    <property type="entry name" value="PA_de_COase"/>
</dbReference>
<dbReference type="AlphaFoldDB" id="A0AAD7B7Q5"/>